<dbReference type="Proteomes" id="UP000291213">
    <property type="component" value="Unassembled WGS sequence"/>
</dbReference>
<accession>A0A401HBW1</accession>
<dbReference type="PANTHER" id="PTHR30121:SF1">
    <property type="entry name" value="AAA+ ATPASE DOMAIN-CONTAINING PROTEIN"/>
    <property type="match status" value="1"/>
</dbReference>
<dbReference type="InterPro" id="IPR027417">
    <property type="entry name" value="P-loop_NTPase"/>
</dbReference>
<dbReference type="SUPFAM" id="SSF52540">
    <property type="entry name" value="P-loop containing nucleoside triphosphate hydrolases"/>
    <property type="match status" value="1"/>
</dbReference>
<dbReference type="Gene3D" id="3.40.50.300">
    <property type="entry name" value="P-loop containing nucleotide triphosphate hydrolases"/>
    <property type="match status" value="2"/>
</dbReference>
<gene>
    <name evidence="2" type="ORF">apy_16050</name>
</gene>
<evidence type="ECO:0000313" key="3">
    <source>
        <dbReference type="Proteomes" id="UP000291213"/>
    </source>
</evidence>
<dbReference type="SMART" id="SM00382">
    <property type="entry name" value="AAA"/>
    <property type="match status" value="1"/>
</dbReference>
<evidence type="ECO:0000259" key="1">
    <source>
        <dbReference type="SMART" id="SM00382"/>
    </source>
</evidence>
<evidence type="ECO:0000313" key="2">
    <source>
        <dbReference type="EMBL" id="GBF09880.1"/>
    </source>
</evidence>
<dbReference type="EMBL" id="BDMD01000141">
    <property type="protein sequence ID" value="GBF09880.1"/>
    <property type="molecule type" value="Genomic_DNA"/>
</dbReference>
<dbReference type="InterPro" id="IPR051162">
    <property type="entry name" value="T4SS_component"/>
</dbReference>
<organism evidence="2 3">
    <name type="scientific">Aeropyrum pernix</name>
    <dbReference type="NCBI Taxonomy" id="56636"/>
    <lineage>
        <taxon>Archaea</taxon>
        <taxon>Thermoproteota</taxon>
        <taxon>Thermoprotei</taxon>
        <taxon>Desulfurococcales</taxon>
        <taxon>Desulfurococcaceae</taxon>
        <taxon>Aeropyrum</taxon>
    </lineage>
</organism>
<dbReference type="InterPro" id="IPR003593">
    <property type="entry name" value="AAA+_ATPase"/>
</dbReference>
<dbReference type="Pfam" id="PF01935">
    <property type="entry name" value="DUF87"/>
    <property type="match status" value="1"/>
</dbReference>
<sequence length="693" mass="75653">MEDRYIAEGGSRTVSRSELDLSIMSERIHNAYSKAGRMGEVVGRVTRYSPVTTSPGSIVEVEVDTVKYFSRGGVRIGDYLCIVDPKTLHIILGVVSTIKRADELALAGVDVPLTPNSSPGPTSPESILTSPIAGVRLLLEADPDSGLEPRPVSTPIEPQSPVFDPSPETLRYMLGLPGGGVLLGALSSLYGPVKGGSVAVRLPYKALLHHTLVIGTTGSGKTTLLKNMIASLTSEGGDFIVPVILDMNSDFIQLPIPSRGESGLEVFRSVRPPRKTVIVVPVSVDAASDALELDRNIYSGVAQLYHEDVLSQLVSGGGKWNCIERPEGVRCESDRLPFIIVPYFIDSVRRGNMPGESLSQLAPGMTRLSLELLRSLRERFYRYSGRAGYPPLYVLSSALSAYIEASRRNSEIEDAVSSSLESMSAFMVGLGGGSNLSQARVEPLGLEMRSLVDLVLEILSSIRPHRSTAEALYRKIQGLMDSGVVDVSIVENSRIRVLLEPSWRFIIELAADAGAPVVVDLAWLASRSGSSVFAPRILGYRVLQSILRMRQDEWARRRVSKQLLIIIDEAHQFFPQERGGYEEQEASRQVASMISSMARLGRARGIGFVFSTHSPNDLHDIILQLSNTKIVLRTEKAHLEKLSIPADVKDAVPYLMDRYMIVTSFVFRGGYVLAATGKPVTMHTDFSSIYLRG</sequence>
<proteinExistence type="predicted"/>
<dbReference type="CDD" id="cd01127">
    <property type="entry name" value="TrwB_TraG_TraD_VirD4"/>
    <property type="match status" value="1"/>
</dbReference>
<name>A0A401HBW1_AERPX</name>
<dbReference type="OrthoDB" id="107033at2157"/>
<dbReference type="InterPro" id="IPR002789">
    <property type="entry name" value="HerA_central"/>
</dbReference>
<dbReference type="PANTHER" id="PTHR30121">
    <property type="entry name" value="UNCHARACTERIZED PROTEIN YJGR-RELATED"/>
    <property type="match status" value="1"/>
</dbReference>
<dbReference type="RefSeq" id="WP_131160780.1">
    <property type="nucleotide sequence ID" value="NZ_BDMD01000141.1"/>
</dbReference>
<comment type="caution">
    <text evidence="2">The sequence shown here is derived from an EMBL/GenBank/DDBJ whole genome shotgun (WGS) entry which is preliminary data.</text>
</comment>
<protein>
    <recommendedName>
        <fullName evidence="1">AAA+ ATPase domain-containing protein</fullName>
    </recommendedName>
</protein>
<reference evidence="2 3" key="1">
    <citation type="submission" date="2017-02" db="EMBL/GenBank/DDBJ databases">
        <title>isolation and characterization of a novel temperate virus Aeropyrum globular virus 1 infecting hyperthermophilic archaeon Aeropyrum.</title>
        <authorList>
            <person name="Yumiya M."/>
            <person name="Yoshida T."/>
            <person name="Sako Y."/>
        </authorList>
    </citation>
    <scope>NUCLEOTIDE SEQUENCE [LARGE SCALE GENOMIC DNA]</scope>
    <source>
        <strain evidence="2 3">YK1-12-2013</strain>
    </source>
</reference>
<feature type="domain" description="AAA+ ATPase" evidence="1">
    <location>
        <begin position="207"/>
        <end position="636"/>
    </location>
</feature>
<dbReference type="AlphaFoldDB" id="A0A401HBW1"/>